<dbReference type="AlphaFoldDB" id="M0KV01"/>
<dbReference type="RefSeq" id="WP_007187971.1">
    <property type="nucleotide sequence ID" value="NZ_AOLS01000013.1"/>
</dbReference>
<reference evidence="1 2" key="1">
    <citation type="journal article" date="2014" name="PLoS Genet.">
        <title>Phylogenetically driven sequencing of extremely halophilic archaea reveals strategies for static and dynamic osmo-response.</title>
        <authorList>
            <person name="Becker E.A."/>
            <person name="Seitzer P.M."/>
            <person name="Tritt A."/>
            <person name="Larsen D."/>
            <person name="Krusor M."/>
            <person name="Yao A.I."/>
            <person name="Wu D."/>
            <person name="Madern D."/>
            <person name="Eisen J.A."/>
            <person name="Darling A.E."/>
            <person name="Facciotti M.T."/>
        </authorList>
    </citation>
    <scope>NUCLEOTIDE SEQUENCE [LARGE SCALE GENOMIC DNA]</scope>
    <source>
        <strain evidence="1 2">ATCC 33799</strain>
    </source>
</reference>
<keyword evidence="2" id="KW-1185">Reference proteome</keyword>
<gene>
    <name evidence="1" type="ORF">C435_02582</name>
</gene>
<sequence>MSNDARELVKDILIEHHGADNPVSAREINEQINEDDVGSFPNTRMLIRDIMLEDQIPIASSNKGYYIVETEAELQDYLDQLESRILGMSERKFAIQRAANEWKAEIETDEDLDLL</sequence>
<evidence type="ECO:0000313" key="1">
    <source>
        <dbReference type="EMBL" id="EMA25137.1"/>
    </source>
</evidence>
<accession>M0KV01</accession>
<proteinExistence type="predicted"/>
<protein>
    <submittedName>
        <fullName evidence="1">Uncharacterized protein</fullName>
    </submittedName>
</protein>
<organism evidence="1 2">
    <name type="scientific">Haloarcula marismortui ATCC 33799</name>
    <dbReference type="NCBI Taxonomy" id="662475"/>
    <lineage>
        <taxon>Archaea</taxon>
        <taxon>Methanobacteriati</taxon>
        <taxon>Methanobacteriota</taxon>
        <taxon>Stenosarchaea group</taxon>
        <taxon>Halobacteria</taxon>
        <taxon>Halobacteriales</taxon>
        <taxon>Haloarculaceae</taxon>
        <taxon>Haloarcula</taxon>
    </lineage>
</organism>
<name>M0KV01_9EURY</name>
<dbReference type="EMBL" id="AOLS01000013">
    <property type="protein sequence ID" value="EMA25137.1"/>
    <property type="molecule type" value="Genomic_DNA"/>
</dbReference>
<dbReference type="PATRIC" id="fig|662475.6.peg.504"/>
<dbReference type="Proteomes" id="UP000011687">
    <property type="component" value="Unassembled WGS sequence"/>
</dbReference>
<comment type="caution">
    <text evidence="1">The sequence shown here is derived from an EMBL/GenBank/DDBJ whole genome shotgun (WGS) entry which is preliminary data.</text>
</comment>
<evidence type="ECO:0000313" key="2">
    <source>
        <dbReference type="Proteomes" id="UP000011687"/>
    </source>
</evidence>